<evidence type="ECO:0000313" key="21">
    <source>
        <dbReference type="Proteomes" id="UP000750522"/>
    </source>
</evidence>
<sequence>MANRIISLSNALVSNQTSDVVIDGKAYNTETEPKQVLLRERANASFDIRELTHYLNGGPENTAVTERVMTSIERDPLFQNDDFYDLSKDQLRAQTFSRVAALSRYVDPENQALTNQRFSYLGIADTSVVTRAGVHFGLFLRSIRTNGTDEQYKHWVGQGATTLKRFYGCFGMTEMGHGSNVQGLETTATFDPETDEFVINTPHLGATKWWIGGAAHSATHSVVFARLISNGKDYGTKPFVVQLRSIPDFSLQPGVAIGDIGKKMGRDGVDNGWIQFTHVRIPRSHLLQRYVKVDPKGNVTQPPAAQQLGYAALVDGRVTMVNDSFQSSKRFLTIALRYAAIRRQFGKDPKDNGETRILDYPHHQRRLLPRLALTYAMNAAAFSVSELQTEAGNALRNVDVTDKVAFKAAIEESKELFSVSAGLKAFTTWATSATIDECRQACGGHGYSGYSGFGQGYNDWAVMCTWEGDNNVLTLSTGRSLIQSNLAIRRRKANSTAKVPTAIAYLLRSEQLKGVKLGSRSLNDPKVLVEAWESIAASTINRATDAYERELAKNGGNVELAFETVSQRRFEAATVHTKLYLVASFVNRIEATATPGVKSVLTDLAVLLGLWLLEADLAKFLQSGFLTSEQSETVSDLVDSYTAKIRTQAIPLTDAFNLSDYFINSGLGNYDGDVYNHYFSRVVRRSADGTTSSNKKDARPEYFERITSKFLFRED</sequence>
<keyword evidence="9" id="KW-0560">Oxidoreductase</keyword>
<dbReference type="InterPro" id="IPR006091">
    <property type="entry name" value="Acyl-CoA_Oxase/DH_mid-dom"/>
</dbReference>
<dbReference type="PANTHER" id="PTHR10909:SF352">
    <property type="entry name" value="ACYL-COENZYME A OXIDASE-LIKE PROTEIN"/>
    <property type="match status" value="1"/>
</dbReference>
<feature type="binding site" evidence="15">
    <location>
        <position position="212"/>
    </location>
    <ligand>
        <name>FAD</name>
        <dbReference type="ChEBI" id="CHEBI:57692"/>
    </ligand>
</feature>
<feature type="binding site" evidence="15">
    <location>
        <position position="173"/>
    </location>
    <ligand>
        <name>FAD</name>
        <dbReference type="ChEBI" id="CHEBI:57692"/>
    </ligand>
</feature>
<feature type="active site" description="Proton acceptor" evidence="14">
    <location>
        <position position="467"/>
    </location>
</feature>
<evidence type="ECO:0000256" key="2">
    <source>
        <dbReference type="ARBA" id="ARBA00001974"/>
    </source>
</evidence>
<dbReference type="FunFam" id="2.40.110.10:FF:000003">
    <property type="entry name" value="Acyl-coenzyme A oxidase"/>
    <property type="match status" value="1"/>
</dbReference>
<feature type="domain" description="Acyl-CoA oxidase/dehydrogenase middle" evidence="17">
    <location>
        <begin position="169"/>
        <end position="279"/>
    </location>
</feature>
<evidence type="ECO:0000259" key="17">
    <source>
        <dbReference type="Pfam" id="PF02770"/>
    </source>
</evidence>
<keyword evidence="8" id="KW-0276">Fatty acid metabolism</keyword>
<dbReference type="Pfam" id="PF02770">
    <property type="entry name" value="Acyl-CoA_dh_M"/>
    <property type="match status" value="1"/>
</dbReference>
<dbReference type="FunFam" id="1.20.140.10:FF:000015">
    <property type="entry name" value="Acyl-coenzyme A oxidase"/>
    <property type="match status" value="1"/>
</dbReference>
<dbReference type="Gene3D" id="1.20.140.10">
    <property type="entry name" value="Butyryl-CoA Dehydrogenase, subunit A, domain 3"/>
    <property type="match status" value="2"/>
</dbReference>
<dbReference type="InterPro" id="IPR009100">
    <property type="entry name" value="AcylCoA_DH/oxidase_NM_dom_sf"/>
</dbReference>
<evidence type="ECO:0000256" key="3">
    <source>
        <dbReference type="ARBA" id="ARBA00004275"/>
    </source>
</evidence>
<evidence type="ECO:0000256" key="13">
    <source>
        <dbReference type="PIRNR" id="PIRNR000168"/>
    </source>
</evidence>
<dbReference type="InterPro" id="IPR037069">
    <property type="entry name" value="AcylCoA_DH/ox_N_sf"/>
</dbReference>
<dbReference type="SUPFAM" id="SSF56645">
    <property type="entry name" value="Acyl-CoA dehydrogenase NM domain-like"/>
    <property type="match status" value="1"/>
</dbReference>
<dbReference type="GO" id="GO:0033540">
    <property type="term" value="P:fatty acid beta-oxidation using acyl-CoA oxidase"/>
    <property type="evidence" value="ECO:0007669"/>
    <property type="project" value="TreeGrafter"/>
</dbReference>
<accession>A0A9P5G0Z5</accession>
<dbReference type="PIRSF" id="PIRSF000168">
    <property type="entry name" value="Acyl-CoA_oxidase"/>
    <property type="match status" value="1"/>
</dbReference>
<evidence type="ECO:0000256" key="11">
    <source>
        <dbReference type="ARBA" id="ARBA00023140"/>
    </source>
</evidence>
<keyword evidence="7 13" id="KW-0274">FAD</keyword>
<dbReference type="GO" id="GO:0005777">
    <property type="term" value="C:peroxisome"/>
    <property type="evidence" value="ECO:0007669"/>
    <property type="project" value="UniProtKB-SubCell"/>
</dbReference>
<dbReference type="GO" id="GO:0055088">
    <property type="term" value="P:lipid homeostasis"/>
    <property type="evidence" value="ECO:0007669"/>
    <property type="project" value="TreeGrafter"/>
</dbReference>
<feature type="domain" description="Acyl-CoA oxidase C-alpha1" evidence="19">
    <location>
        <begin position="310"/>
        <end position="482"/>
    </location>
</feature>
<evidence type="ECO:0000256" key="5">
    <source>
        <dbReference type="ARBA" id="ARBA00006288"/>
    </source>
</evidence>
<dbReference type="FunFam" id="1.10.540.10:FF:000018">
    <property type="entry name" value="Acyl-coenzyme A oxidase"/>
    <property type="match status" value="1"/>
</dbReference>
<evidence type="ECO:0000256" key="7">
    <source>
        <dbReference type="ARBA" id="ARBA00022827"/>
    </source>
</evidence>
<dbReference type="PANTHER" id="PTHR10909">
    <property type="entry name" value="ELECTRON TRANSPORT OXIDOREDUCTASE"/>
    <property type="match status" value="1"/>
</dbReference>
<evidence type="ECO:0000256" key="14">
    <source>
        <dbReference type="PIRSR" id="PIRSR000168-1"/>
    </source>
</evidence>
<keyword evidence="11" id="KW-0576">Peroxisome</keyword>
<name>A0A9P5G0Z5_GEOCN</name>
<evidence type="ECO:0000256" key="1">
    <source>
        <dbReference type="ARBA" id="ARBA00001201"/>
    </source>
</evidence>
<evidence type="ECO:0000256" key="9">
    <source>
        <dbReference type="ARBA" id="ARBA00023002"/>
    </source>
</evidence>
<comment type="subcellular location">
    <subcellularLocation>
        <location evidence="3">Peroxisome</location>
    </subcellularLocation>
</comment>
<comment type="subunit">
    <text evidence="12">Heteropentamer composed of five different subunits.</text>
</comment>
<dbReference type="InterPro" id="IPR029320">
    <property type="entry name" value="Acyl-CoA_ox_N"/>
</dbReference>
<dbReference type="InterPro" id="IPR055060">
    <property type="entry name" value="ACOX_C_alpha1"/>
</dbReference>
<evidence type="ECO:0000259" key="18">
    <source>
        <dbReference type="Pfam" id="PF14749"/>
    </source>
</evidence>
<dbReference type="Gene3D" id="2.40.110.10">
    <property type="entry name" value="Butyryl-CoA Dehydrogenase, subunit A, domain 2"/>
    <property type="match status" value="1"/>
</dbReference>
<dbReference type="Proteomes" id="UP000750522">
    <property type="component" value="Unassembled WGS sequence"/>
</dbReference>
<comment type="catalytic activity">
    <reaction evidence="1">
        <text>a 2,3-saturated acyl-CoA + O2 = a (2E)-enoyl-CoA + H2O2</text>
        <dbReference type="Rhea" id="RHEA:38959"/>
        <dbReference type="ChEBI" id="CHEBI:15379"/>
        <dbReference type="ChEBI" id="CHEBI:16240"/>
        <dbReference type="ChEBI" id="CHEBI:58856"/>
        <dbReference type="ChEBI" id="CHEBI:65111"/>
        <dbReference type="EC" id="1.3.3.6"/>
    </reaction>
</comment>
<comment type="similarity">
    <text evidence="5 13">Belongs to the acyl-CoA oxidase family.</text>
</comment>
<evidence type="ECO:0000259" key="19">
    <source>
        <dbReference type="Pfam" id="PF22924"/>
    </source>
</evidence>
<evidence type="ECO:0000313" key="20">
    <source>
        <dbReference type="EMBL" id="KAF5094944.1"/>
    </source>
</evidence>
<evidence type="ECO:0000256" key="6">
    <source>
        <dbReference type="ARBA" id="ARBA00022630"/>
    </source>
</evidence>
<feature type="domain" description="Acyl-CoA oxidase C-terminal" evidence="16">
    <location>
        <begin position="524"/>
        <end position="687"/>
    </location>
</feature>
<evidence type="ECO:0000259" key="16">
    <source>
        <dbReference type="Pfam" id="PF01756"/>
    </source>
</evidence>
<dbReference type="GO" id="GO:0071949">
    <property type="term" value="F:FAD binding"/>
    <property type="evidence" value="ECO:0007669"/>
    <property type="project" value="InterPro"/>
</dbReference>
<feature type="domain" description="Acyl-coenzyme A oxidase N-terminal" evidence="18">
    <location>
        <begin position="47"/>
        <end position="157"/>
    </location>
</feature>
<evidence type="ECO:0000256" key="8">
    <source>
        <dbReference type="ARBA" id="ARBA00022832"/>
    </source>
</evidence>
<protein>
    <recommendedName>
        <fullName evidence="13">Acyl-coenzyme A oxidase</fullName>
    </recommendedName>
</protein>
<dbReference type="EMBL" id="QQZK01000164">
    <property type="protein sequence ID" value="KAF5094944.1"/>
    <property type="molecule type" value="Genomic_DNA"/>
</dbReference>
<dbReference type="InterPro" id="IPR012258">
    <property type="entry name" value="Acyl-CoA_oxidase"/>
</dbReference>
<gene>
    <name evidence="20" type="ORF">DV451_004862</name>
</gene>
<keyword evidence="10" id="KW-0443">Lipid metabolism</keyword>
<dbReference type="GO" id="GO:0003997">
    <property type="term" value="F:acyl-CoA oxidase activity"/>
    <property type="evidence" value="ECO:0007669"/>
    <property type="project" value="UniProtKB-EC"/>
</dbReference>
<dbReference type="Pfam" id="PF22924">
    <property type="entry name" value="ACOX_C_alpha1"/>
    <property type="match status" value="1"/>
</dbReference>
<dbReference type="SUPFAM" id="SSF47203">
    <property type="entry name" value="Acyl-CoA dehydrogenase C-terminal domain-like"/>
    <property type="match status" value="2"/>
</dbReference>
<evidence type="ECO:0000256" key="12">
    <source>
        <dbReference type="ARBA" id="ARBA00063271"/>
    </source>
</evidence>
<evidence type="ECO:0000256" key="10">
    <source>
        <dbReference type="ARBA" id="ARBA00023098"/>
    </source>
</evidence>
<comment type="pathway">
    <text evidence="4">Lipid metabolism; peroxisomal fatty acid beta-oxidation.</text>
</comment>
<dbReference type="Pfam" id="PF01756">
    <property type="entry name" value="ACOX"/>
    <property type="match status" value="1"/>
</dbReference>
<comment type="cofactor">
    <cofactor evidence="2">
        <name>FAD</name>
        <dbReference type="ChEBI" id="CHEBI:57692"/>
    </cofactor>
</comment>
<reference evidence="20" key="2">
    <citation type="submission" date="2020-01" db="EMBL/GenBank/DDBJ databases">
        <authorList>
            <person name="Perkins V."/>
            <person name="Lessard M.-H."/>
            <person name="Dugat-Bony E."/>
            <person name="Frenette M."/>
            <person name="Labrie S."/>
        </authorList>
    </citation>
    <scope>NUCLEOTIDE SEQUENCE</scope>
    <source>
        <strain evidence="20">LMA-70</strain>
    </source>
</reference>
<organism evidence="20 21">
    <name type="scientific">Geotrichum candidum</name>
    <name type="common">Oospora lactis</name>
    <name type="synonym">Dipodascus geotrichum</name>
    <dbReference type="NCBI Taxonomy" id="1173061"/>
    <lineage>
        <taxon>Eukaryota</taxon>
        <taxon>Fungi</taxon>
        <taxon>Dikarya</taxon>
        <taxon>Ascomycota</taxon>
        <taxon>Saccharomycotina</taxon>
        <taxon>Dipodascomycetes</taxon>
        <taxon>Dipodascales</taxon>
        <taxon>Dipodascaceae</taxon>
        <taxon>Geotrichum</taxon>
    </lineage>
</organism>
<dbReference type="GO" id="GO:0005504">
    <property type="term" value="F:fatty acid binding"/>
    <property type="evidence" value="ECO:0007669"/>
    <property type="project" value="TreeGrafter"/>
</dbReference>
<dbReference type="Pfam" id="PF14749">
    <property type="entry name" value="Acyl-CoA_ox_N"/>
    <property type="match status" value="1"/>
</dbReference>
<keyword evidence="6 13" id="KW-0285">Flavoprotein</keyword>
<dbReference type="Gene3D" id="1.10.540.10">
    <property type="entry name" value="Acyl-CoA dehydrogenase/oxidase, N-terminal domain"/>
    <property type="match status" value="1"/>
</dbReference>
<evidence type="ECO:0000256" key="4">
    <source>
        <dbReference type="ARBA" id="ARBA00004846"/>
    </source>
</evidence>
<dbReference type="AlphaFoldDB" id="A0A9P5G0Z5"/>
<proteinExistence type="inferred from homology"/>
<evidence type="ECO:0000256" key="15">
    <source>
        <dbReference type="PIRSR" id="PIRSR000168-2"/>
    </source>
</evidence>
<dbReference type="InterPro" id="IPR036250">
    <property type="entry name" value="AcylCo_DH-like_C"/>
</dbReference>
<dbReference type="InterPro" id="IPR002655">
    <property type="entry name" value="Acyl-CoA_oxidase_C"/>
</dbReference>
<reference evidence="20" key="1">
    <citation type="journal article" date="2020" name="Front. Microbiol.">
        <title>Phenotypic and Genetic Characterization of the Cheese Ripening Yeast Geotrichum candidum.</title>
        <authorList>
            <person name="Perkins V."/>
            <person name="Vignola S."/>
            <person name="Lessard M.H."/>
            <person name="Plante P.L."/>
            <person name="Corbeil J."/>
            <person name="Dugat-Bony E."/>
            <person name="Frenette M."/>
            <person name="Labrie S."/>
        </authorList>
    </citation>
    <scope>NUCLEOTIDE SEQUENCE</scope>
    <source>
        <strain evidence="20">LMA-70</strain>
    </source>
</reference>
<comment type="caution">
    <text evidence="20">The sequence shown here is derived from an EMBL/GenBank/DDBJ whole genome shotgun (WGS) entry which is preliminary data.</text>
</comment>
<dbReference type="FunFam" id="1.20.140.10:FF:000013">
    <property type="entry name" value="Acyl-coenzyme A oxidase"/>
    <property type="match status" value="1"/>
</dbReference>
<dbReference type="InterPro" id="IPR046373">
    <property type="entry name" value="Acyl-CoA_Oxase/DH_mid-dom_sf"/>
</dbReference>